<gene>
    <name evidence="1" type="ORF">Asi02nite_64800</name>
</gene>
<keyword evidence="2" id="KW-1185">Reference proteome</keyword>
<dbReference type="EMBL" id="BONE01000074">
    <property type="protein sequence ID" value="GIF76962.1"/>
    <property type="molecule type" value="Genomic_DNA"/>
</dbReference>
<comment type="caution">
    <text evidence="1">The sequence shown here is derived from an EMBL/GenBank/DDBJ whole genome shotgun (WGS) entry which is preliminary data.</text>
</comment>
<proteinExistence type="predicted"/>
<accession>A0ABQ4D097</accession>
<organism evidence="1 2">
    <name type="scientific">Asanoa siamensis</name>
    <dbReference type="NCBI Taxonomy" id="926357"/>
    <lineage>
        <taxon>Bacteria</taxon>
        <taxon>Bacillati</taxon>
        <taxon>Actinomycetota</taxon>
        <taxon>Actinomycetes</taxon>
        <taxon>Micromonosporales</taxon>
        <taxon>Micromonosporaceae</taxon>
        <taxon>Asanoa</taxon>
    </lineage>
</organism>
<sequence>MAWWRRKSDETEAVYERVHVMYVKDKAEYPPFYLASCDCGWTGDQREDEPGAREAAFADAHAHAEVHAEILPIEVVPEVAYPIDRP</sequence>
<evidence type="ECO:0000313" key="2">
    <source>
        <dbReference type="Proteomes" id="UP000604117"/>
    </source>
</evidence>
<reference evidence="1 2" key="1">
    <citation type="submission" date="2021-01" db="EMBL/GenBank/DDBJ databases">
        <title>Whole genome shotgun sequence of Asanoa siamensis NBRC 107932.</title>
        <authorList>
            <person name="Komaki H."/>
            <person name="Tamura T."/>
        </authorList>
    </citation>
    <scope>NUCLEOTIDE SEQUENCE [LARGE SCALE GENOMIC DNA]</scope>
    <source>
        <strain evidence="1 2">NBRC 107932</strain>
    </source>
</reference>
<evidence type="ECO:0000313" key="1">
    <source>
        <dbReference type="EMBL" id="GIF76962.1"/>
    </source>
</evidence>
<dbReference type="Proteomes" id="UP000604117">
    <property type="component" value="Unassembled WGS sequence"/>
</dbReference>
<name>A0ABQ4D097_9ACTN</name>
<protein>
    <submittedName>
        <fullName evidence="1">Uncharacterized protein</fullName>
    </submittedName>
</protein>